<name>A0A7Z2ZR19_9BACL</name>
<sequence>MQVAGQAVFEIGKRLKHVKENDLAHGQWLSWLESIDIPKTTAWNLIQAFNQFSNVPTSEHLPSGKLFEMLSLPESIDRSEFLGQAHDIPSTGKSKKAEDMTVRELCEVKKDLQTVE</sequence>
<dbReference type="AlphaFoldDB" id="A0A7Z2ZR19"/>
<keyword evidence="2" id="KW-1185">Reference proteome</keyword>
<dbReference type="Proteomes" id="UP000502248">
    <property type="component" value="Chromosome"/>
</dbReference>
<accession>A0A7Z2ZR19</accession>
<reference evidence="1 2" key="1">
    <citation type="submission" date="2020-04" db="EMBL/GenBank/DDBJ databases">
        <title>Genome sequencing of novel species.</title>
        <authorList>
            <person name="Heo J."/>
            <person name="Kim S.-J."/>
            <person name="Kim J.-S."/>
            <person name="Hong S.-B."/>
            <person name="Kwon S.-W."/>
        </authorList>
    </citation>
    <scope>NUCLEOTIDE SEQUENCE [LARGE SCALE GENOMIC DNA]</scope>
    <source>
        <strain evidence="1 2">MFER-1</strain>
    </source>
</reference>
<dbReference type="InterPro" id="IPR021451">
    <property type="entry name" value="DUF3102"/>
</dbReference>
<organism evidence="1 2">
    <name type="scientific">Cohnella herbarum</name>
    <dbReference type="NCBI Taxonomy" id="2728023"/>
    <lineage>
        <taxon>Bacteria</taxon>
        <taxon>Bacillati</taxon>
        <taxon>Bacillota</taxon>
        <taxon>Bacilli</taxon>
        <taxon>Bacillales</taxon>
        <taxon>Paenibacillaceae</taxon>
        <taxon>Cohnella</taxon>
    </lineage>
</organism>
<evidence type="ECO:0000313" key="2">
    <source>
        <dbReference type="Proteomes" id="UP000502248"/>
    </source>
</evidence>
<dbReference type="KEGG" id="cheb:HH215_33445"/>
<gene>
    <name evidence="1" type="ORF">HH215_33445</name>
</gene>
<evidence type="ECO:0000313" key="1">
    <source>
        <dbReference type="EMBL" id="QJD87607.1"/>
    </source>
</evidence>
<protein>
    <submittedName>
        <fullName evidence="1">DUF3102 domain-containing protein</fullName>
    </submittedName>
</protein>
<proteinExistence type="predicted"/>
<dbReference type="Pfam" id="PF11300">
    <property type="entry name" value="DUF3102"/>
    <property type="match status" value="1"/>
</dbReference>
<dbReference type="EMBL" id="CP051680">
    <property type="protein sequence ID" value="QJD87607.1"/>
    <property type="molecule type" value="Genomic_DNA"/>
</dbReference>